<dbReference type="PROSITE" id="PS01259">
    <property type="entry name" value="BH3"/>
    <property type="match status" value="1"/>
</dbReference>
<evidence type="ECO:0000256" key="1">
    <source>
        <dbReference type="ARBA" id="ARBA00004173"/>
    </source>
</evidence>
<dbReference type="GO" id="GO:0005739">
    <property type="term" value="C:mitochondrion"/>
    <property type="evidence" value="ECO:0007669"/>
    <property type="project" value="UniProtKB-SubCell"/>
</dbReference>
<dbReference type="Proteomes" id="UP000823561">
    <property type="component" value="Chromosome 17"/>
</dbReference>
<dbReference type="AlphaFoldDB" id="A0AAV6FXL5"/>
<keyword evidence="4" id="KW-0496">Mitochondrion</keyword>
<protein>
    <submittedName>
        <fullName evidence="6">Uncharacterized protein</fullName>
    </submittedName>
</protein>
<evidence type="ECO:0000256" key="2">
    <source>
        <dbReference type="ARBA" id="ARBA00004370"/>
    </source>
</evidence>
<dbReference type="GO" id="GO:0042981">
    <property type="term" value="P:regulation of apoptotic process"/>
    <property type="evidence" value="ECO:0007669"/>
    <property type="project" value="InterPro"/>
</dbReference>
<gene>
    <name evidence="6" type="ORF">AALO_G00223160</name>
</gene>
<proteinExistence type="predicted"/>
<accession>A0AAV6FXL5</accession>
<organism evidence="6 7">
    <name type="scientific">Alosa alosa</name>
    <name type="common">allis shad</name>
    <dbReference type="NCBI Taxonomy" id="278164"/>
    <lineage>
        <taxon>Eukaryota</taxon>
        <taxon>Metazoa</taxon>
        <taxon>Chordata</taxon>
        <taxon>Craniata</taxon>
        <taxon>Vertebrata</taxon>
        <taxon>Euteleostomi</taxon>
        <taxon>Actinopterygii</taxon>
        <taxon>Neopterygii</taxon>
        <taxon>Teleostei</taxon>
        <taxon>Clupei</taxon>
        <taxon>Clupeiformes</taxon>
        <taxon>Clupeoidei</taxon>
        <taxon>Clupeidae</taxon>
        <taxon>Alosa</taxon>
    </lineage>
</organism>
<name>A0AAV6FXL5_9TELE</name>
<dbReference type="GO" id="GO:0016020">
    <property type="term" value="C:membrane"/>
    <property type="evidence" value="ECO:0007669"/>
    <property type="project" value="UniProtKB-SubCell"/>
</dbReference>
<reference evidence="6 7" key="1">
    <citation type="submission" date="2020-10" db="EMBL/GenBank/DDBJ databases">
        <title>Chromosome-scale genome assembly of the Allis shad, Alosa alosa.</title>
        <authorList>
            <person name="Margot Z."/>
            <person name="Christophe K."/>
            <person name="Cabau C."/>
            <person name="Louis A."/>
            <person name="Berthelot C."/>
            <person name="Parey E."/>
            <person name="Roest Crollius H."/>
            <person name="Montfort J."/>
            <person name="Robinson-Rechavi M."/>
            <person name="Bucao C."/>
            <person name="Bouchez O."/>
            <person name="Gislard M."/>
            <person name="Lluch J."/>
            <person name="Milhes M."/>
            <person name="Lampietro C."/>
            <person name="Lopez Roques C."/>
            <person name="Donnadieu C."/>
            <person name="Braasch I."/>
            <person name="Desvignes T."/>
            <person name="Postlethwait J."/>
            <person name="Bobe J."/>
            <person name="Guiguen Y."/>
        </authorList>
    </citation>
    <scope>NUCLEOTIDE SEQUENCE [LARGE SCALE GENOMIC DNA]</scope>
    <source>
        <strain evidence="6">M-15738</strain>
        <tissue evidence="6">Blood</tissue>
    </source>
</reference>
<keyword evidence="7" id="KW-1185">Reference proteome</keyword>
<comment type="subcellular location">
    <subcellularLocation>
        <location evidence="2">Membrane</location>
    </subcellularLocation>
    <subcellularLocation>
        <location evidence="1">Mitochondrion</location>
    </subcellularLocation>
</comment>
<evidence type="ECO:0000256" key="4">
    <source>
        <dbReference type="ARBA" id="ARBA00023128"/>
    </source>
</evidence>
<keyword evidence="3" id="KW-0053">Apoptosis</keyword>
<dbReference type="InterPro" id="IPR020728">
    <property type="entry name" value="Bcl2_BH3_motif_CS"/>
</dbReference>
<comment type="caution">
    <text evidence="6">The sequence shown here is derived from an EMBL/GenBank/DDBJ whole genome shotgun (WGS) entry which is preliminary data.</text>
</comment>
<evidence type="ECO:0000256" key="3">
    <source>
        <dbReference type="ARBA" id="ARBA00022703"/>
    </source>
</evidence>
<sequence length="146" mass="16584">MVEQTRPTPNTTTLQAGPVELEDGTLSDVTTREARTIGRQLAQIGDELNQRWAHRLPDQRLLQPLDRTNIFIRARVYRRYFLTEGRGLRNVFALAKLWLNPLINNQPVWVSSLCLSGQRWTTGLLVSTALMATAAVCVALWELKKD</sequence>
<dbReference type="EMBL" id="JADWDJ010000017">
    <property type="protein sequence ID" value="KAG5267568.1"/>
    <property type="molecule type" value="Genomic_DNA"/>
</dbReference>
<evidence type="ECO:0000313" key="6">
    <source>
        <dbReference type="EMBL" id="KAG5267568.1"/>
    </source>
</evidence>
<keyword evidence="5" id="KW-0472">Membrane</keyword>
<evidence type="ECO:0000313" key="7">
    <source>
        <dbReference type="Proteomes" id="UP000823561"/>
    </source>
</evidence>
<evidence type="ECO:0000256" key="5">
    <source>
        <dbReference type="ARBA" id="ARBA00023136"/>
    </source>
</evidence>
<dbReference type="GO" id="GO:0006915">
    <property type="term" value="P:apoptotic process"/>
    <property type="evidence" value="ECO:0007669"/>
    <property type="project" value="UniProtKB-KW"/>
</dbReference>